<evidence type="ECO:0000256" key="3">
    <source>
        <dbReference type="ARBA" id="ARBA00022729"/>
    </source>
</evidence>
<reference evidence="9 10" key="1">
    <citation type="journal article" date="2016" name="Sci. Rep.">
        <title>Insights into Adaptations to a Near-Obligate Nematode Endoparasitic Lifestyle from the Finished Genome of Drechmeria coniospora.</title>
        <authorList>
            <person name="Zhang L."/>
            <person name="Zhou Z."/>
            <person name="Guo Q."/>
            <person name="Fokkens L."/>
            <person name="Miskei M."/>
            <person name="Pocsi I."/>
            <person name="Zhang W."/>
            <person name="Chen M."/>
            <person name="Wang L."/>
            <person name="Sun Y."/>
            <person name="Donzelli B.G."/>
            <person name="Gibson D.M."/>
            <person name="Nelson D.R."/>
            <person name="Luo J.G."/>
            <person name="Rep M."/>
            <person name="Liu H."/>
            <person name="Yang S."/>
            <person name="Wang J."/>
            <person name="Krasnoff S.B."/>
            <person name="Xu Y."/>
            <person name="Molnar I."/>
            <person name="Lin M."/>
        </authorList>
    </citation>
    <scope>NUCLEOTIDE SEQUENCE [LARGE SCALE GENOMIC DNA]</scope>
    <source>
        <strain evidence="9 10">ARSEF 6962</strain>
    </source>
</reference>
<dbReference type="CDD" id="cd05474">
    <property type="entry name" value="SAP_like"/>
    <property type="match status" value="1"/>
</dbReference>
<feature type="chain" id="PRO_5007580629" evidence="7">
    <location>
        <begin position="21"/>
        <end position="556"/>
    </location>
</feature>
<keyword evidence="10" id="KW-1185">Reference proteome</keyword>
<dbReference type="SUPFAM" id="SSF50630">
    <property type="entry name" value="Acid proteases"/>
    <property type="match status" value="1"/>
</dbReference>
<dbReference type="InterPro" id="IPR033876">
    <property type="entry name" value="SAP-like"/>
</dbReference>
<evidence type="ECO:0000256" key="6">
    <source>
        <dbReference type="PIRSR" id="PIRSR601461-1"/>
    </source>
</evidence>
<keyword evidence="2 9" id="KW-0645">Protease</keyword>
<evidence type="ECO:0000313" key="10">
    <source>
        <dbReference type="Proteomes" id="UP000076580"/>
    </source>
</evidence>
<dbReference type="EMBL" id="LAYC01000002">
    <property type="protein sequence ID" value="KYK56607.1"/>
    <property type="molecule type" value="Genomic_DNA"/>
</dbReference>
<keyword evidence="3 7" id="KW-0732">Signal</keyword>
<proteinExistence type="inferred from homology"/>
<dbReference type="InterPro" id="IPR021109">
    <property type="entry name" value="Peptidase_aspartic_dom_sf"/>
</dbReference>
<comment type="caution">
    <text evidence="9">The sequence shown here is derived from an EMBL/GenBank/DDBJ whole genome shotgun (WGS) entry which is preliminary data.</text>
</comment>
<sequence length="556" mass="58690">MAPLPISLLAFMCLALPAQSRPQPLDDRQNVGGDSMALSFTHNDSRSFPMTVGGMSMPTPPILPLAARQRPASSSPEGMGDDDPSHAFLGTILGRNFPVEQGLAGTFTLPVIHAELPGLDRRAVDVGLKGRSDIAYYAQLSIGTPPQKVFAQLDTGSFELWVNPNCSGLADADERFCRRIGRYDPANSSTSAVSGLGKSLRYGIGAANITYVLDDISLAGSTVMKGVRFGIARNSEAQFAGILGVGYGKGRNIGYNNFLDELATQSVIDKKAFSVALGSKEEGEGTVVFGGVDTSKFSGALAPLPIIPASESPDGVARYWVKLDSISHRGQDGKTTTLTNKSMPVFLDTGATLTLLPPDVANSVAAALNATSKVLKDSYTVDCSLTRRNGTVDFAFKGVTIKVPYKDLIRQTRGQSPICYLGITQSSNFALLGDTFLRSAFGECGGGQVLFCQLPTANTEPVVFDLASDMTYMAPYVNCGSSPQTIAPSSDLKNVLGACRREFRAEETLVNSEKPGVKSSTGRVDRSAAAARPDARMAWLMGISAGLAASLAGVIL</sequence>
<dbReference type="PRINTS" id="PR00792">
    <property type="entry name" value="PEPSIN"/>
</dbReference>
<evidence type="ECO:0000256" key="2">
    <source>
        <dbReference type="ARBA" id="ARBA00022670"/>
    </source>
</evidence>
<feature type="domain" description="Peptidase A1" evidence="8">
    <location>
        <begin position="136"/>
        <end position="457"/>
    </location>
</feature>
<feature type="active site" evidence="6">
    <location>
        <position position="348"/>
    </location>
</feature>
<dbReference type="PANTHER" id="PTHR47966:SF65">
    <property type="entry name" value="ASPARTIC-TYPE ENDOPEPTIDASE"/>
    <property type="match status" value="1"/>
</dbReference>
<dbReference type="InterPro" id="IPR001461">
    <property type="entry name" value="Aspartic_peptidase_A1"/>
</dbReference>
<dbReference type="GO" id="GO:0006508">
    <property type="term" value="P:proteolysis"/>
    <property type="evidence" value="ECO:0007669"/>
    <property type="project" value="UniProtKB-KW"/>
</dbReference>
<feature type="active site" evidence="6">
    <location>
        <position position="154"/>
    </location>
</feature>
<evidence type="ECO:0000256" key="5">
    <source>
        <dbReference type="ARBA" id="ARBA00022801"/>
    </source>
</evidence>
<keyword evidence="4" id="KW-0064">Aspartyl protease</keyword>
<protein>
    <submittedName>
        <fullName evidence="9">Eukaryotic aspartyl protease</fullName>
    </submittedName>
</protein>
<dbReference type="PROSITE" id="PS51767">
    <property type="entry name" value="PEPTIDASE_A1"/>
    <property type="match status" value="1"/>
</dbReference>
<evidence type="ECO:0000256" key="7">
    <source>
        <dbReference type="SAM" id="SignalP"/>
    </source>
</evidence>
<dbReference type="Gene3D" id="2.40.70.10">
    <property type="entry name" value="Acid Proteases"/>
    <property type="match status" value="2"/>
</dbReference>
<evidence type="ECO:0000256" key="1">
    <source>
        <dbReference type="ARBA" id="ARBA00007447"/>
    </source>
</evidence>
<dbReference type="GO" id="GO:0004190">
    <property type="term" value="F:aspartic-type endopeptidase activity"/>
    <property type="evidence" value="ECO:0007669"/>
    <property type="project" value="UniProtKB-KW"/>
</dbReference>
<comment type="similarity">
    <text evidence="1">Belongs to the peptidase A1 family.</text>
</comment>
<evidence type="ECO:0000256" key="4">
    <source>
        <dbReference type="ARBA" id="ARBA00022750"/>
    </source>
</evidence>
<evidence type="ECO:0000259" key="8">
    <source>
        <dbReference type="PROSITE" id="PS51767"/>
    </source>
</evidence>
<dbReference type="InParanoid" id="A0A151GHK0"/>
<dbReference type="GeneID" id="63716251"/>
<dbReference type="InterPro" id="IPR033121">
    <property type="entry name" value="PEPTIDASE_A1"/>
</dbReference>
<evidence type="ECO:0000313" key="9">
    <source>
        <dbReference type="EMBL" id="KYK56607.1"/>
    </source>
</evidence>
<keyword evidence="5" id="KW-0378">Hydrolase</keyword>
<dbReference type="RefSeq" id="XP_040655959.1">
    <property type="nucleotide sequence ID" value="XM_040800926.1"/>
</dbReference>
<dbReference type="Pfam" id="PF00026">
    <property type="entry name" value="Asp"/>
    <property type="match status" value="1"/>
</dbReference>
<feature type="signal peptide" evidence="7">
    <location>
        <begin position="1"/>
        <end position="20"/>
    </location>
</feature>
<dbReference type="AlphaFoldDB" id="A0A151GHK0"/>
<dbReference type="Proteomes" id="UP000076580">
    <property type="component" value="Chromosome 02"/>
</dbReference>
<dbReference type="PANTHER" id="PTHR47966">
    <property type="entry name" value="BETA-SITE APP-CLEAVING ENZYME, ISOFORM A-RELATED"/>
    <property type="match status" value="1"/>
</dbReference>
<gene>
    <name evidence="9" type="ORF">DCS_03608</name>
</gene>
<dbReference type="STRING" id="98403.A0A151GHK0"/>
<accession>A0A151GHK0</accession>
<organism evidence="9 10">
    <name type="scientific">Drechmeria coniospora</name>
    <name type="common">Nematophagous fungus</name>
    <name type="synonym">Meria coniospora</name>
    <dbReference type="NCBI Taxonomy" id="98403"/>
    <lineage>
        <taxon>Eukaryota</taxon>
        <taxon>Fungi</taxon>
        <taxon>Dikarya</taxon>
        <taxon>Ascomycota</taxon>
        <taxon>Pezizomycotina</taxon>
        <taxon>Sordariomycetes</taxon>
        <taxon>Hypocreomycetidae</taxon>
        <taxon>Hypocreales</taxon>
        <taxon>Ophiocordycipitaceae</taxon>
        <taxon>Drechmeria</taxon>
    </lineage>
</organism>
<name>A0A151GHK0_DRECN</name>